<evidence type="ECO:0000256" key="2">
    <source>
        <dbReference type="ARBA" id="ARBA00022448"/>
    </source>
</evidence>
<dbReference type="PANTHER" id="PTHR36838">
    <property type="entry name" value="AUXIN EFFLUX CARRIER FAMILY PROTEIN"/>
    <property type="match status" value="1"/>
</dbReference>
<dbReference type="Pfam" id="PF03547">
    <property type="entry name" value="Mem_trans"/>
    <property type="match status" value="1"/>
</dbReference>
<sequence length="313" mass="33335">MADIFTIIAPVFLIMMLGFGLGKTKLFPEGSAPILISFVWYVAIPALLFRALAPKELPHASEMLLVLAYYGALYVVYMLAMLLTRLLFGLTTAEQGTFAFVTCFGNAGFIGIPIVEGVYGEEGVRMLLMLVSFHSLTLLPVTTMVVERALNRGNGTNILATTFKSVRQNPIIIALVAGLGWSALQIPVPNWLDKVLELPAVAAAPVGLFSVGLSLSRVQIAGNITHAVLAVALKLAVLPLTVFVTTYYLVGLPPVWCVVATLMAALPSGMIPYSFATKYAIGARRVATAVLISTAASAFTLSVVLYLIRAGGL</sequence>
<dbReference type="InterPro" id="IPR004776">
    <property type="entry name" value="Mem_transp_PIN-like"/>
</dbReference>
<evidence type="ECO:0000313" key="9">
    <source>
        <dbReference type="Proteomes" id="UP001595776"/>
    </source>
</evidence>
<feature type="transmembrane region" description="Helical" evidence="7">
    <location>
        <begin position="227"/>
        <end position="249"/>
    </location>
</feature>
<dbReference type="Proteomes" id="UP001595776">
    <property type="component" value="Unassembled WGS sequence"/>
</dbReference>
<evidence type="ECO:0000256" key="1">
    <source>
        <dbReference type="ARBA" id="ARBA00004141"/>
    </source>
</evidence>
<feature type="transmembrane region" description="Helical" evidence="7">
    <location>
        <begin position="64"/>
        <end position="84"/>
    </location>
</feature>
<feature type="transmembrane region" description="Helical" evidence="7">
    <location>
        <begin position="255"/>
        <end position="275"/>
    </location>
</feature>
<name>A0ABV8U6F6_9PROT</name>
<organism evidence="8 9">
    <name type="scientific">Kordiimonas lipolytica</name>
    <dbReference type="NCBI Taxonomy" id="1662421"/>
    <lineage>
        <taxon>Bacteria</taxon>
        <taxon>Pseudomonadati</taxon>
        <taxon>Pseudomonadota</taxon>
        <taxon>Alphaproteobacteria</taxon>
        <taxon>Kordiimonadales</taxon>
        <taxon>Kordiimonadaceae</taxon>
        <taxon>Kordiimonas</taxon>
    </lineage>
</organism>
<accession>A0ABV8U6F6</accession>
<feature type="transmembrane region" description="Helical" evidence="7">
    <location>
        <begin position="6"/>
        <end position="22"/>
    </location>
</feature>
<feature type="transmembrane region" description="Helical" evidence="7">
    <location>
        <begin position="287"/>
        <end position="308"/>
    </location>
</feature>
<keyword evidence="5 7" id="KW-1133">Transmembrane helix</keyword>
<keyword evidence="2" id="KW-0813">Transport</keyword>
<feature type="transmembrane region" description="Helical" evidence="7">
    <location>
        <begin position="171"/>
        <end position="192"/>
    </location>
</feature>
<gene>
    <name evidence="8" type="ORF">ACFO5Q_01020</name>
</gene>
<feature type="transmembrane region" description="Helical" evidence="7">
    <location>
        <begin position="34"/>
        <end position="52"/>
    </location>
</feature>
<evidence type="ECO:0000256" key="7">
    <source>
        <dbReference type="SAM" id="Phobius"/>
    </source>
</evidence>
<feature type="transmembrane region" description="Helical" evidence="7">
    <location>
        <begin position="127"/>
        <end position="150"/>
    </location>
</feature>
<proteinExistence type="predicted"/>
<evidence type="ECO:0000256" key="6">
    <source>
        <dbReference type="ARBA" id="ARBA00023136"/>
    </source>
</evidence>
<feature type="transmembrane region" description="Helical" evidence="7">
    <location>
        <begin position="198"/>
        <end position="215"/>
    </location>
</feature>
<dbReference type="EMBL" id="JBHSCR010000001">
    <property type="protein sequence ID" value="MFC4346424.1"/>
    <property type="molecule type" value="Genomic_DNA"/>
</dbReference>
<keyword evidence="6 7" id="KW-0472">Membrane</keyword>
<feature type="transmembrane region" description="Helical" evidence="7">
    <location>
        <begin position="96"/>
        <end position="115"/>
    </location>
</feature>
<keyword evidence="3" id="KW-1003">Cell membrane</keyword>
<comment type="subcellular location">
    <subcellularLocation>
        <location evidence="1">Membrane</location>
        <topology evidence="1">Multi-pass membrane protein</topology>
    </subcellularLocation>
</comment>
<evidence type="ECO:0000313" key="8">
    <source>
        <dbReference type="EMBL" id="MFC4346424.1"/>
    </source>
</evidence>
<dbReference type="RefSeq" id="WP_068150918.1">
    <property type="nucleotide sequence ID" value="NZ_JBHSCR010000001.1"/>
</dbReference>
<keyword evidence="9" id="KW-1185">Reference proteome</keyword>
<protein>
    <submittedName>
        <fullName evidence="8">AEC family transporter</fullName>
    </submittedName>
</protein>
<keyword evidence="4 7" id="KW-0812">Transmembrane</keyword>
<evidence type="ECO:0000256" key="3">
    <source>
        <dbReference type="ARBA" id="ARBA00022475"/>
    </source>
</evidence>
<comment type="caution">
    <text evidence="8">The sequence shown here is derived from an EMBL/GenBank/DDBJ whole genome shotgun (WGS) entry which is preliminary data.</text>
</comment>
<evidence type="ECO:0000256" key="5">
    <source>
        <dbReference type="ARBA" id="ARBA00022989"/>
    </source>
</evidence>
<reference evidence="9" key="1">
    <citation type="journal article" date="2019" name="Int. J. Syst. Evol. Microbiol.">
        <title>The Global Catalogue of Microorganisms (GCM) 10K type strain sequencing project: providing services to taxonomists for standard genome sequencing and annotation.</title>
        <authorList>
            <consortium name="The Broad Institute Genomics Platform"/>
            <consortium name="The Broad Institute Genome Sequencing Center for Infectious Disease"/>
            <person name="Wu L."/>
            <person name="Ma J."/>
        </authorList>
    </citation>
    <scope>NUCLEOTIDE SEQUENCE [LARGE SCALE GENOMIC DNA]</scope>
    <source>
        <strain evidence="9">CGMCC 1.15304</strain>
    </source>
</reference>
<dbReference type="PANTHER" id="PTHR36838:SF3">
    <property type="entry name" value="TRANSPORTER AUXIN EFFLUX CARRIER EC FAMILY"/>
    <property type="match status" value="1"/>
</dbReference>
<evidence type="ECO:0000256" key="4">
    <source>
        <dbReference type="ARBA" id="ARBA00022692"/>
    </source>
</evidence>